<accession>A0ACC3TFN2</accession>
<keyword evidence="2" id="KW-1185">Reference proteome</keyword>
<protein>
    <submittedName>
        <fullName evidence="1">C6 transcription factor</fullName>
    </submittedName>
</protein>
<evidence type="ECO:0000313" key="2">
    <source>
        <dbReference type="Proteomes" id="UP001489719"/>
    </source>
</evidence>
<sequence>MTSHVTLSRACKACNQLKVRCYSSSTDRDTCERCQHAGRECVPAGNRRRPRDRIAQLEAQVAGLAKALQRQRVSPQYPNATADDKSIYPNGKKAISPTEDDYAIQSTTGSKAVVFLDSHVSMAIQQQALDTYIQHLFPILPAFPLLDSNLETLHREAPVLLFSVITFAASYLLSTKARNQLIQEAMRIFALKLISKPSRRLELVWALLIAAFWFRAQPGISHVTVHQLVQLATGMAIDIGIGGTQIPITPGAGDSETCHPNSLGAQRASLACFLGASTISIGIRRHDANAQWTIHHDNCLANLSLVPSTEQTDRLFLHIVRGEKLCHQIATSLALCDPTYLWDFTSDEAQRIISKRRKDIDDWTAEICSDIDHKPLLFTRYSAIIYLNEPVLHTSTNKLTFGSPLRPEKMAESDFPSPIVTGKHVAALYALRDSCHAMLDLATESATTTFLATCPLPYVAKVFYALFILAKLYVSVTASGNTYGTILRPAELHLEQYFERINTLTASIEDLNPGSFNARIFTCHFALCDWFKGYVPNISRSRKDGLASAGNLDRLVGIDNVNMGARTSACGQSGPENEVLEWLALDNYHTWMNEIIPDDLSFA</sequence>
<organism evidence="1 2">
    <name type="scientific">Lipomyces orientalis</name>
    <dbReference type="NCBI Taxonomy" id="1233043"/>
    <lineage>
        <taxon>Eukaryota</taxon>
        <taxon>Fungi</taxon>
        <taxon>Dikarya</taxon>
        <taxon>Ascomycota</taxon>
        <taxon>Saccharomycotina</taxon>
        <taxon>Lipomycetes</taxon>
        <taxon>Lipomycetales</taxon>
        <taxon>Lipomycetaceae</taxon>
        <taxon>Lipomyces</taxon>
    </lineage>
</organism>
<gene>
    <name evidence="1" type="ORF">V1517DRAFT_334224</name>
</gene>
<dbReference type="EMBL" id="MU970265">
    <property type="protein sequence ID" value="KAK9318923.1"/>
    <property type="molecule type" value="Genomic_DNA"/>
</dbReference>
<name>A0ACC3TFN2_9ASCO</name>
<comment type="caution">
    <text evidence="1">The sequence shown here is derived from an EMBL/GenBank/DDBJ whole genome shotgun (WGS) entry which is preliminary data.</text>
</comment>
<proteinExistence type="predicted"/>
<reference evidence="2" key="1">
    <citation type="journal article" date="2024" name="Front. Bioeng. Biotechnol.">
        <title>Genome-scale model development and genomic sequencing of the oleaginous clade Lipomyces.</title>
        <authorList>
            <person name="Czajka J.J."/>
            <person name="Han Y."/>
            <person name="Kim J."/>
            <person name="Mondo S.J."/>
            <person name="Hofstad B.A."/>
            <person name="Robles A."/>
            <person name="Haridas S."/>
            <person name="Riley R."/>
            <person name="LaButti K."/>
            <person name="Pangilinan J."/>
            <person name="Andreopoulos W."/>
            <person name="Lipzen A."/>
            <person name="Yan J."/>
            <person name="Wang M."/>
            <person name="Ng V."/>
            <person name="Grigoriev I.V."/>
            <person name="Spatafora J.W."/>
            <person name="Magnuson J.K."/>
            <person name="Baker S.E."/>
            <person name="Pomraning K.R."/>
        </authorList>
    </citation>
    <scope>NUCLEOTIDE SEQUENCE [LARGE SCALE GENOMIC DNA]</scope>
    <source>
        <strain evidence="2">CBS 10300</strain>
    </source>
</reference>
<evidence type="ECO:0000313" key="1">
    <source>
        <dbReference type="EMBL" id="KAK9318923.1"/>
    </source>
</evidence>
<dbReference type="Proteomes" id="UP001489719">
    <property type="component" value="Unassembled WGS sequence"/>
</dbReference>